<gene>
    <name evidence="6" type="primary">holA</name>
    <name evidence="6" type="ORF">WI372_15490</name>
</gene>
<dbReference type="InterPro" id="IPR010372">
    <property type="entry name" value="DNA_pol3_delta_N"/>
</dbReference>
<dbReference type="Gene3D" id="1.10.8.60">
    <property type="match status" value="1"/>
</dbReference>
<dbReference type="Gene3D" id="3.40.50.300">
    <property type="entry name" value="P-loop containing nucleotide triphosphate hydrolases"/>
    <property type="match status" value="1"/>
</dbReference>
<feature type="domain" description="DNA polymerase III delta N-terminal" evidence="5">
    <location>
        <begin position="12"/>
        <end position="125"/>
    </location>
</feature>
<dbReference type="NCBIfam" id="TIGR01128">
    <property type="entry name" value="holA"/>
    <property type="match status" value="1"/>
</dbReference>
<evidence type="ECO:0000256" key="1">
    <source>
        <dbReference type="ARBA" id="ARBA00022679"/>
    </source>
</evidence>
<sequence length="326" mass="35642">MSQKKSGGVVFYHGEDAFRREEAVRAFIDAHVDPGLRDFNLDQLRGNDVDVDQLASTLATPPMMSDFRVVVIRDAEPLAGSPRARKLLLETAAAPPPGLAFVISADASESKAKFWKELKKAARATHFRAVSLEDLPGWLVDRAESSLGMTLEHDAARALAQAVGSDLGILQQELAKLNEYVEGDRPVTREDVAAVGTTIPAQDRWDWIDLVAARRFDDAAARLPILLAQQGESGVGITLGLGTMLLRLGVVADEGPRALEKLLPPYQNWLSGKLARLARSWTATEIEDALLGLLRVDRLLKSSPLSDDLVIEEWLLGLEARRREAA</sequence>
<keyword evidence="2 6" id="KW-0548">Nucleotidyltransferase</keyword>
<accession>A0ABU9ECE4</accession>
<dbReference type="GO" id="GO:0003887">
    <property type="term" value="F:DNA-directed DNA polymerase activity"/>
    <property type="evidence" value="ECO:0007669"/>
    <property type="project" value="UniProtKB-EC"/>
</dbReference>
<protein>
    <submittedName>
        <fullName evidence="6">DNA polymerase III subunit delta</fullName>
        <ecNumber evidence="6">2.7.7.7</ecNumber>
    </submittedName>
</protein>
<dbReference type="PANTHER" id="PTHR34388:SF1">
    <property type="entry name" value="DNA POLYMERASE III SUBUNIT DELTA"/>
    <property type="match status" value="1"/>
</dbReference>
<dbReference type="InterPro" id="IPR027417">
    <property type="entry name" value="P-loop_NTPase"/>
</dbReference>
<dbReference type="InterPro" id="IPR005790">
    <property type="entry name" value="DNA_polIII_delta"/>
</dbReference>
<evidence type="ECO:0000256" key="4">
    <source>
        <dbReference type="ARBA" id="ARBA00022932"/>
    </source>
</evidence>
<reference evidence="6 7" key="1">
    <citation type="submission" date="2024-02" db="EMBL/GenBank/DDBJ databases">
        <title>A novel Gemmatimonadota bacterium.</title>
        <authorList>
            <person name="Du Z.-J."/>
            <person name="Ye Y.-Q."/>
        </authorList>
    </citation>
    <scope>NUCLEOTIDE SEQUENCE [LARGE SCALE GENOMIC DNA]</scope>
    <source>
        <strain evidence="6 7">DH-20</strain>
    </source>
</reference>
<dbReference type="EMBL" id="JBBHLI010000011">
    <property type="protein sequence ID" value="MEK9502396.1"/>
    <property type="molecule type" value="Genomic_DNA"/>
</dbReference>
<evidence type="ECO:0000256" key="2">
    <source>
        <dbReference type="ARBA" id="ARBA00022695"/>
    </source>
</evidence>
<comment type="caution">
    <text evidence="6">The sequence shown here is derived from an EMBL/GenBank/DDBJ whole genome shotgun (WGS) entry which is preliminary data.</text>
</comment>
<evidence type="ECO:0000313" key="7">
    <source>
        <dbReference type="Proteomes" id="UP001484239"/>
    </source>
</evidence>
<evidence type="ECO:0000259" key="5">
    <source>
        <dbReference type="Pfam" id="PF06144"/>
    </source>
</evidence>
<keyword evidence="4" id="KW-0239">DNA-directed DNA polymerase</keyword>
<dbReference type="PANTHER" id="PTHR34388">
    <property type="entry name" value="DNA POLYMERASE III SUBUNIT DELTA"/>
    <property type="match status" value="1"/>
</dbReference>
<organism evidence="6 7">
    <name type="scientific">Gaopeijia maritima</name>
    <dbReference type="NCBI Taxonomy" id="3119007"/>
    <lineage>
        <taxon>Bacteria</taxon>
        <taxon>Pseudomonadati</taxon>
        <taxon>Gemmatimonadota</taxon>
        <taxon>Longimicrobiia</taxon>
        <taxon>Gaopeijiales</taxon>
        <taxon>Gaopeijiaceae</taxon>
        <taxon>Gaopeijia</taxon>
    </lineage>
</organism>
<dbReference type="SUPFAM" id="SSF52540">
    <property type="entry name" value="P-loop containing nucleoside triphosphate hydrolases"/>
    <property type="match status" value="1"/>
</dbReference>
<dbReference type="RefSeq" id="WP_405283973.1">
    <property type="nucleotide sequence ID" value="NZ_CP144380.1"/>
</dbReference>
<evidence type="ECO:0000313" key="6">
    <source>
        <dbReference type="EMBL" id="MEK9502396.1"/>
    </source>
</evidence>
<keyword evidence="1 6" id="KW-0808">Transferase</keyword>
<evidence type="ECO:0000256" key="3">
    <source>
        <dbReference type="ARBA" id="ARBA00022705"/>
    </source>
</evidence>
<dbReference type="Proteomes" id="UP001484239">
    <property type="component" value="Unassembled WGS sequence"/>
</dbReference>
<keyword evidence="3" id="KW-0235">DNA replication</keyword>
<dbReference type="Gene3D" id="1.20.272.10">
    <property type="match status" value="1"/>
</dbReference>
<proteinExistence type="predicted"/>
<name>A0ABU9ECE4_9BACT</name>
<keyword evidence="7" id="KW-1185">Reference proteome</keyword>
<dbReference type="EC" id="2.7.7.7" evidence="6"/>
<dbReference type="Pfam" id="PF06144">
    <property type="entry name" value="DNA_pol3_delta"/>
    <property type="match status" value="1"/>
</dbReference>